<evidence type="ECO:0000313" key="2">
    <source>
        <dbReference type="Proteomes" id="UP000267049"/>
    </source>
</evidence>
<keyword evidence="2" id="KW-1185">Reference proteome</keyword>
<accession>A0A3M8SSW2</accession>
<dbReference type="AlphaFoldDB" id="A0A3M8SSW2"/>
<dbReference type="PANTHER" id="PTHR37549:SF1">
    <property type="entry name" value="LIPOPROTEIN LPRI"/>
    <property type="match status" value="1"/>
</dbReference>
<dbReference type="EMBL" id="RIBS01000004">
    <property type="protein sequence ID" value="RNF83883.1"/>
    <property type="molecule type" value="Genomic_DNA"/>
</dbReference>
<gene>
    <name evidence="1" type="ORF">EER27_11045</name>
</gene>
<dbReference type="GO" id="GO:0005576">
    <property type="term" value="C:extracellular region"/>
    <property type="evidence" value="ECO:0007669"/>
    <property type="project" value="TreeGrafter"/>
</dbReference>
<name>A0A3M8SSW2_9GAMM</name>
<dbReference type="InterPro" id="IPR052755">
    <property type="entry name" value="Lysozyme_Inhibitor_LprI"/>
</dbReference>
<reference evidence="1 2" key="1">
    <citation type="submission" date="2018-11" db="EMBL/GenBank/DDBJ databases">
        <title>Lysobacter cryohumiis sp. nov., isolated from soil in the Tianshan Mountains, Xinjiang, China.</title>
        <authorList>
            <person name="Luo Y."/>
            <person name="Sheng H."/>
        </authorList>
    </citation>
    <scope>NUCLEOTIDE SEQUENCE [LARGE SCALE GENOMIC DNA]</scope>
    <source>
        <strain evidence="1 2">ZS60</strain>
    </source>
</reference>
<dbReference type="Proteomes" id="UP000267049">
    <property type="component" value="Unassembled WGS sequence"/>
</dbReference>
<comment type="caution">
    <text evidence="1">The sequence shown here is derived from an EMBL/GenBank/DDBJ whole genome shotgun (WGS) entry which is preliminary data.</text>
</comment>
<dbReference type="PANTHER" id="PTHR37549">
    <property type="entry name" value="LIPOPROTEIN LPRI"/>
    <property type="match status" value="1"/>
</dbReference>
<sequence length="195" mass="20638">MLALAPAGHAASFDCAKAESWAQRAICVEPSLGALDEALDARYREVLARSDLAASVQIEQTAWLRSTRDACTAAGCLKQVYAARLKQLDKQLAVAPPSLVSSGRYRRYVGGRPDPSGTELTLAARDTAQYRLTGKHASATAGIDGIIAPRVGSAQFQQGECSLRLMFAPDSLSVSATSPGCGTGVSYDGEYRRVD</sequence>
<organism evidence="1 2">
    <name type="scientific">Montanilutibacter psychrotolerans</name>
    <dbReference type="NCBI Taxonomy" id="1327343"/>
    <lineage>
        <taxon>Bacteria</taxon>
        <taxon>Pseudomonadati</taxon>
        <taxon>Pseudomonadota</taxon>
        <taxon>Gammaproteobacteria</taxon>
        <taxon>Lysobacterales</taxon>
        <taxon>Lysobacteraceae</taxon>
        <taxon>Montanilutibacter</taxon>
    </lineage>
</organism>
<protein>
    <submittedName>
        <fullName evidence="1">DUF1311 domain-containing protein</fullName>
    </submittedName>
</protein>
<proteinExistence type="predicted"/>
<evidence type="ECO:0000313" key="1">
    <source>
        <dbReference type="EMBL" id="RNF83883.1"/>
    </source>
</evidence>